<proteinExistence type="predicted"/>
<dbReference type="EMBL" id="HE573026">
    <property type="protein sequence ID" value="CCC52390.1"/>
    <property type="molecule type" value="Genomic_DNA"/>
</dbReference>
<organism evidence="1">
    <name type="scientific">Trypanosoma vivax (strain Y486)</name>
    <dbReference type="NCBI Taxonomy" id="1055687"/>
    <lineage>
        <taxon>Eukaryota</taxon>
        <taxon>Discoba</taxon>
        <taxon>Euglenozoa</taxon>
        <taxon>Kinetoplastea</taxon>
        <taxon>Metakinetoplastina</taxon>
        <taxon>Trypanosomatida</taxon>
        <taxon>Trypanosomatidae</taxon>
        <taxon>Trypanosoma</taxon>
        <taxon>Duttonella</taxon>
    </lineage>
</organism>
<evidence type="ECO:0000313" key="1">
    <source>
        <dbReference type="EMBL" id="CCC52390.1"/>
    </source>
</evidence>
<name>G0U4M6_TRYVY</name>
<protein>
    <submittedName>
        <fullName evidence="1">Uncharacterized protein</fullName>
    </submittedName>
</protein>
<accession>G0U4M6</accession>
<dbReference type="AlphaFoldDB" id="G0U4M6"/>
<sequence>MLIKALAISGEAFRCPVATIRPVSELPCQRLCSLVPICARQAILCMHIRTILLSPPSAPSSSKPFALHILSWWSLNFFPFPSGCTYRVFIFLWPLPHVPSIVPILSANWLRFLLRLRLVAFQQPKRICSAERRGVIIHNRRNSSGLNAIRTYSFSLLGLGSEVRHARRNGACRTSSGLFAMMEARFELFMHPQQFFTTLVISVMVSGAPPFEFIPVWFSLPRGLLSNCIRLNRCWFSQYDFGVFEARLWTEVSTSLAHLYAFQLQRG</sequence>
<dbReference type="VEuPathDB" id="TriTrypDB:TvY486_1014330"/>
<gene>
    <name evidence="1" type="ORF">TVY486_1014330</name>
</gene>
<reference evidence="1" key="1">
    <citation type="journal article" date="2012" name="Proc. Natl. Acad. Sci. U.S.A.">
        <title>Antigenic diversity is generated by distinct evolutionary mechanisms in African trypanosome species.</title>
        <authorList>
            <person name="Jackson A.P."/>
            <person name="Berry A."/>
            <person name="Aslett M."/>
            <person name="Allison H.C."/>
            <person name="Burton P."/>
            <person name="Vavrova-Anderson J."/>
            <person name="Brown R."/>
            <person name="Browne H."/>
            <person name="Corton N."/>
            <person name="Hauser H."/>
            <person name="Gamble J."/>
            <person name="Gilderthorp R."/>
            <person name="Marcello L."/>
            <person name="McQuillan J."/>
            <person name="Otto T.D."/>
            <person name="Quail M.A."/>
            <person name="Sanders M.J."/>
            <person name="van Tonder A."/>
            <person name="Ginger M.L."/>
            <person name="Field M.C."/>
            <person name="Barry J.D."/>
            <person name="Hertz-Fowler C."/>
            <person name="Berriman M."/>
        </authorList>
    </citation>
    <scope>NUCLEOTIDE SEQUENCE</scope>
    <source>
        <strain evidence="1">Y486</strain>
    </source>
</reference>